<evidence type="ECO:0000313" key="4">
    <source>
        <dbReference type="EMBL" id="KAI5431163.1"/>
    </source>
</evidence>
<protein>
    <recommendedName>
        <fullName evidence="3">CCHC-type domain-containing protein</fullName>
    </recommendedName>
</protein>
<evidence type="ECO:0000256" key="1">
    <source>
        <dbReference type="PROSITE-ProRule" id="PRU00047"/>
    </source>
</evidence>
<keyword evidence="5" id="KW-1185">Reference proteome</keyword>
<dbReference type="Pfam" id="PF14392">
    <property type="entry name" value="zf-CCHC_4"/>
    <property type="match status" value="1"/>
</dbReference>
<organism evidence="4 5">
    <name type="scientific">Pisum sativum</name>
    <name type="common">Garden pea</name>
    <name type="synonym">Lathyrus oleraceus</name>
    <dbReference type="NCBI Taxonomy" id="3888"/>
    <lineage>
        <taxon>Eukaryota</taxon>
        <taxon>Viridiplantae</taxon>
        <taxon>Streptophyta</taxon>
        <taxon>Embryophyta</taxon>
        <taxon>Tracheophyta</taxon>
        <taxon>Spermatophyta</taxon>
        <taxon>Magnoliopsida</taxon>
        <taxon>eudicotyledons</taxon>
        <taxon>Gunneridae</taxon>
        <taxon>Pentapetalae</taxon>
        <taxon>rosids</taxon>
        <taxon>fabids</taxon>
        <taxon>Fabales</taxon>
        <taxon>Fabaceae</taxon>
        <taxon>Papilionoideae</taxon>
        <taxon>50 kb inversion clade</taxon>
        <taxon>NPAAA clade</taxon>
        <taxon>Hologalegina</taxon>
        <taxon>IRL clade</taxon>
        <taxon>Fabeae</taxon>
        <taxon>Lathyrus</taxon>
    </lineage>
</organism>
<gene>
    <name evidence="4" type="ORF">KIW84_035355</name>
</gene>
<keyword evidence="1" id="KW-0479">Metal-binding</keyword>
<dbReference type="InterPro" id="IPR025836">
    <property type="entry name" value="Zn_knuckle_CX2CX4HX4C"/>
</dbReference>
<evidence type="ECO:0000313" key="5">
    <source>
        <dbReference type="Proteomes" id="UP001058974"/>
    </source>
</evidence>
<accession>A0A9D4Y3G3</accession>
<proteinExistence type="predicted"/>
<name>A0A9D4Y3G3_PEA</name>
<feature type="domain" description="CCHC-type" evidence="3">
    <location>
        <begin position="51"/>
        <end position="64"/>
    </location>
</feature>
<keyword evidence="1" id="KW-0862">Zinc</keyword>
<dbReference type="PANTHER" id="PTHR31286:SF167">
    <property type="entry name" value="OS09G0268800 PROTEIN"/>
    <property type="match status" value="1"/>
</dbReference>
<dbReference type="EMBL" id="JAMSHJ010000003">
    <property type="protein sequence ID" value="KAI5431163.1"/>
    <property type="molecule type" value="Genomic_DNA"/>
</dbReference>
<dbReference type="Proteomes" id="UP001058974">
    <property type="component" value="Chromosome 3"/>
</dbReference>
<dbReference type="PANTHER" id="PTHR31286">
    <property type="entry name" value="GLYCINE-RICH CELL WALL STRUCTURAL PROTEIN 1.8-LIKE"/>
    <property type="match status" value="1"/>
</dbReference>
<dbReference type="InterPro" id="IPR001878">
    <property type="entry name" value="Znf_CCHC"/>
</dbReference>
<dbReference type="AlphaFoldDB" id="A0A9D4Y3G3"/>
<dbReference type="PROSITE" id="PS50158">
    <property type="entry name" value="ZF_CCHC"/>
    <property type="match status" value="1"/>
</dbReference>
<dbReference type="Gramene" id="Psat03G0535500-T1">
    <property type="protein sequence ID" value="KAI5431163.1"/>
    <property type="gene ID" value="KIW84_035355"/>
</dbReference>
<evidence type="ECO:0000256" key="2">
    <source>
        <dbReference type="SAM" id="MobiDB-lite"/>
    </source>
</evidence>
<sequence length="262" mass="29720">MDKKEAHRNGCFLRIKVRMDLKQPVKRGTIVRFKENNLRVHFKYERLPTLCFACGRLGHQLKDCEVLGDLSEEGVSPLPKVSEEQKKKESSYSTCNKRLFNISSSQSRRGTKCKEKEGDEVEVEQNKDKGSGTLVGEAVITKEMSVKSNILKIESVAKSLRALYISNAGKGREGSLKDTIIKRNKWTRKKVGRKENQRQANLVDLESGKRQHVEVMITEGTLEECGGGEKKRKQLITPKEPNLTEQKVVLKVTTTYNNEILS</sequence>
<feature type="region of interest" description="Disordered" evidence="2">
    <location>
        <begin position="106"/>
        <end position="127"/>
    </location>
</feature>
<dbReference type="GO" id="GO:0003676">
    <property type="term" value="F:nucleic acid binding"/>
    <property type="evidence" value="ECO:0007669"/>
    <property type="project" value="InterPro"/>
</dbReference>
<keyword evidence="1" id="KW-0863">Zinc-finger</keyword>
<reference evidence="4 5" key="1">
    <citation type="journal article" date="2022" name="Nat. Genet.">
        <title>Improved pea reference genome and pan-genome highlight genomic features and evolutionary characteristics.</title>
        <authorList>
            <person name="Yang T."/>
            <person name="Liu R."/>
            <person name="Luo Y."/>
            <person name="Hu S."/>
            <person name="Wang D."/>
            <person name="Wang C."/>
            <person name="Pandey M.K."/>
            <person name="Ge S."/>
            <person name="Xu Q."/>
            <person name="Li N."/>
            <person name="Li G."/>
            <person name="Huang Y."/>
            <person name="Saxena R.K."/>
            <person name="Ji Y."/>
            <person name="Li M."/>
            <person name="Yan X."/>
            <person name="He Y."/>
            <person name="Liu Y."/>
            <person name="Wang X."/>
            <person name="Xiang C."/>
            <person name="Varshney R.K."/>
            <person name="Ding H."/>
            <person name="Gao S."/>
            <person name="Zong X."/>
        </authorList>
    </citation>
    <scope>NUCLEOTIDE SEQUENCE [LARGE SCALE GENOMIC DNA]</scope>
    <source>
        <strain evidence="4 5">cv. Zhongwan 6</strain>
    </source>
</reference>
<evidence type="ECO:0000259" key="3">
    <source>
        <dbReference type="PROSITE" id="PS50158"/>
    </source>
</evidence>
<dbReference type="GO" id="GO:0008270">
    <property type="term" value="F:zinc ion binding"/>
    <property type="evidence" value="ECO:0007669"/>
    <property type="project" value="UniProtKB-KW"/>
</dbReference>
<dbReference type="InterPro" id="IPR040256">
    <property type="entry name" value="At4g02000-like"/>
</dbReference>
<comment type="caution">
    <text evidence="4">The sequence shown here is derived from an EMBL/GenBank/DDBJ whole genome shotgun (WGS) entry which is preliminary data.</text>
</comment>